<dbReference type="GO" id="GO:0030313">
    <property type="term" value="C:cell envelope"/>
    <property type="evidence" value="ECO:0007669"/>
    <property type="project" value="UniProtKB-SubCell"/>
</dbReference>
<evidence type="ECO:0000259" key="12">
    <source>
        <dbReference type="Pfam" id="PF00561"/>
    </source>
</evidence>
<dbReference type="PIRSF" id="PIRSF005539">
    <property type="entry name" value="Pept_S33_TRI_F1"/>
    <property type="match status" value="1"/>
</dbReference>
<dbReference type="STRING" id="1291743.LOSG293_080280"/>
<dbReference type="GO" id="GO:0016020">
    <property type="term" value="C:membrane"/>
    <property type="evidence" value="ECO:0007669"/>
    <property type="project" value="TreeGrafter"/>
</dbReference>
<evidence type="ECO:0000256" key="9">
    <source>
        <dbReference type="ARBA" id="ARBA00029605"/>
    </source>
</evidence>
<dbReference type="eggNOG" id="COG2267">
    <property type="taxonomic scope" value="Bacteria"/>
</dbReference>
<feature type="domain" description="AB hydrolase-1" evidence="12">
    <location>
        <begin position="42"/>
        <end position="292"/>
    </location>
</feature>
<comment type="caution">
    <text evidence="13">The sequence shown here is derived from an EMBL/GenBank/DDBJ whole genome shotgun (WGS) entry which is preliminary data.</text>
</comment>
<proteinExistence type="inferred from homology"/>
<evidence type="ECO:0000256" key="5">
    <source>
        <dbReference type="ARBA" id="ARBA00021843"/>
    </source>
</evidence>
<dbReference type="InterPro" id="IPR005945">
    <property type="entry name" value="Pro_imino_pep"/>
</dbReference>
<organism evidence="13 14">
    <name type="scientific">Secundilactobacillus oryzae JCM 18671</name>
    <dbReference type="NCBI Taxonomy" id="1291743"/>
    <lineage>
        <taxon>Bacteria</taxon>
        <taxon>Bacillati</taxon>
        <taxon>Bacillota</taxon>
        <taxon>Bacilli</taxon>
        <taxon>Lactobacillales</taxon>
        <taxon>Lactobacillaceae</taxon>
        <taxon>Secundilactobacillus</taxon>
    </lineage>
</organism>
<keyword evidence="7 10" id="KW-0645">Protease</keyword>
<reference evidence="13" key="1">
    <citation type="journal article" date="2014" name="Genome Announc.">
        <title>Draft Genome Sequence of Lactobacillus oryzae Strain SG293T.</title>
        <authorList>
            <person name="Tanizawa Y."/>
            <person name="Fujisawa T."/>
            <person name="Mochizuki T."/>
            <person name="Kaminuma E."/>
            <person name="Nakamura Y."/>
            <person name="Tohno M."/>
        </authorList>
    </citation>
    <scope>NUCLEOTIDE SEQUENCE [LARGE SCALE GENOMIC DNA]</scope>
    <source>
        <strain evidence="13">SG293</strain>
    </source>
</reference>
<name>A0A081BHM4_9LACO</name>
<dbReference type="EC" id="3.4.11.5" evidence="4 10"/>
<evidence type="ECO:0000256" key="1">
    <source>
        <dbReference type="ARBA" id="ARBA00001585"/>
    </source>
</evidence>
<protein>
    <recommendedName>
        <fullName evidence="5 10">Proline iminopeptidase</fullName>
        <shortName evidence="10">PIP</shortName>
        <ecNumber evidence="4 10">3.4.11.5</ecNumber>
    </recommendedName>
    <alternativeName>
        <fullName evidence="9 10">Prolyl aminopeptidase</fullName>
    </alternativeName>
</protein>
<evidence type="ECO:0000256" key="8">
    <source>
        <dbReference type="ARBA" id="ARBA00022801"/>
    </source>
</evidence>
<dbReference type="PRINTS" id="PR00111">
    <property type="entry name" value="ABHYDROLASE"/>
</dbReference>
<dbReference type="EMBL" id="BBJM01000008">
    <property type="protein sequence ID" value="GAK47542.1"/>
    <property type="molecule type" value="Genomic_DNA"/>
</dbReference>
<evidence type="ECO:0000313" key="13">
    <source>
        <dbReference type="EMBL" id="GAK47542.1"/>
    </source>
</evidence>
<feature type="active site" description="Proton donor" evidence="11">
    <location>
        <position position="286"/>
    </location>
</feature>
<evidence type="ECO:0000313" key="14">
    <source>
        <dbReference type="Proteomes" id="UP000028700"/>
    </source>
</evidence>
<dbReference type="InterPro" id="IPR002410">
    <property type="entry name" value="Peptidase_S33"/>
</dbReference>
<keyword evidence="8 10" id="KW-0378">Hydrolase</keyword>
<keyword evidence="14" id="KW-1185">Reference proteome</keyword>
<dbReference type="PANTHER" id="PTHR43798">
    <property type="entry name" value="MONOACYLGLYCEROL LIPASE"/>
    <property type="match status" value="1"/>
</dbReference>
<evidence type="ECO:0000256" key="11">
    <source>
        <dbReference type="PIRSR" id="PIRSR005539-1"/>
    </source>
</evidence>
<dbReference type="Pfam" id="PF00561">
    <property type="entry name" value="Abhydrolase_1"/>
    <property type="match status" value="1"/>
</dbReference>
<evidence type="ECO:0000256" key="6">
    <source>
        <dbReference type="ARBA" id="ARBA00022438"/>
    </source>
</evidence>
<keyword evidence="6 10" id="KW-0031">Aminopeptidase</keyword>
<evidence type="ECO:0000256" key="7">
    <source>
        <dbReference type="ARBA" id="ARBA00022670"/>
    </source>
</evidence>
<feature type="active site" evidence="11">
    <location>
        <position position="259"/>
    </location>
</feature>
<evidence type="ECO:0000256" key="3">
    <source>
        <dbReference type="ARBA" id="ARBA00010088"/>
    </source>
</evidence>
<dbReference type="AlphaFoldDB" id="A0A081BHM4"/>
<dbReference type="SUPFAM" id="SSF53474">
    <property type="entry name" value="alpha/beta-Hydrolases"/>
    <property type="match status" value="1"/>
</dbReference>
<comment type="catalytic activity">
    <reaction evidence="1 10">
        <text>Release of N-terminal proline from a peptide.</text>
        <dbReference type="EC" id="3.4.11.5"/>
    </reaction>
</comment>
<comment type="subcellular location">
    <subcellularLocation>
        <location evidence="2">Cell envelope</location>
    </subcellularLocation>
</comment>
<dbReference type="InterPro" id="IPR000073">
    <property type="entry name" value="AB_hydrolase_1"/>
</dbReference>
<dbReference type="InterPro" id="IPR029058">
    <property type="entry name" value="AB_hydrolase_fold"/>
</dbReference>
<comment type="similarity">
    <text evidence="3 10">Belongs to the peptidase S33 family.</text>
</comment>
<comment type="function">
    <text evidence="10">Releases the N-terminal proline from various substrates.</text>
</comment>
<feature type="active site" description="Nucleophile" evidence="11">
    <location>
        <position position="122"/>
    </location>
</feature>
<dbReference type="GO" id="GO:0004177">
    <property type="term" value="F:aminopeptidase activity"/>
    <property type="evidence" value="ECO:0007669"/>
    <property type="project" value="UniProtKB-KW"/>
</dbReference>
<dbReference type="GO" id="GO:0006508">
    <property type="term" value="P:proteolysis"/>
    <property type="evidence" value="ECO:0007669"/>
    <property type="project" value="UniProtKB-KW"/>
</dbReference>
<evidence type="ECO:0000256" key="4">
    <source>
        <dbReference type="ARBA" id="ARBA00012568"/>
    </source>
</evidence>
<evidence type="ECO:0000256" key="2">
    <source>
        <dbReference type="ARBA" id="ARBA00004196"/>
    </source>
</evidence>
<dbReference type="InterPro" id="IPR050266">
    <property type="entry name" value="AB_hydrolase_sf"/>
</dbReference>
<accession>A0A081BHM4</accession>
<sequence length="312" mass="35619">MINLVLNPTKVVTKQHEGTKILTLSNGFHLFSRTVGQGPINLLCLHGGPGSNHVEFENFAEELSNYGVRVSMYDQLGSFFSDQPDFSLPENQKYLDLEYYLSELEEVRQQLGLENFYLLGHSWGGLLAQEYALRHPEHLKGLVVMSMIDSITEYTPYINHLRETTLTDDQVTYMKQVEADERFDDPYYQTLVDELNRNFVMRHPENGPHHLVNTTATAVYNTFQGNNEFVMVGKLNGWDRRGDLKNVKTPTLLTFGDHDTMPLDTAMRMNRELPNSRLVLTPDGGHCHSVDNPKAFFHNLGTFLTDVETGNF</sequence>
<gene>
    <name evidence="13" type="ORF">LOSG293_080280</name>
</gene>
<dbReference type="Gene3D" id="3.40.50.1820">
    <property type="entry name" value="alpha/beta hydrolase"/>
    <property type="match status" value="1"/>
</dbReference>
<dbReference type="PANTHER" id="PTHR43798:SF33">
    <property type="entry name" value="HYDROLASE, PUTATIVE (AFU_ORTHOLOGUE AFUA_2G14860)-RELATED"/>
    <property type="match status" value="1"/>
</dbReference>
<evidence type="ECO:0000256" key="10">
    <source>
        <dbReference type="PIRNR" id="PIRNR005539"/>
    </source>
</evidence>
<dbReference type="NCBIfam" id="TIGR01250">
    <property type="entry name" value="pro_imino_pep_2"/>
    <property type="match status" value="1"/>
</dbReference>
<dbReference type="PRINTS" id="PR00793">
    <property type="entry name" value="PROAMNOPTASE"/>
</dbReference>
<dbReference type="Proteomes" id="UP000028700">
    <property type="component" value="Unassembled WGS sequence"/>
</dbReference>